<evidence type="ECO:0000313" key="1">
    <source>
        <dbReference type="EMBL" id="AUG31229.1"/>
    </source>
</evidence>
<name>A0A2K9DJP6_9MICO</name>
<dbReference type="OrthoDB" id="4947318at2"/>
<accession>A0A2K9DJP6</accession>
<protein>
    <submittedName>
        <fullName evidence="1">Uncharacterized protein</fullName>
    </submittedName>
</protein>
<dbReference type="InterPro" id="IPR049457">
    <property type="entry name" value="Emfourin"/>
</dbReference>
<dbReference type="Proteomes" id="UP000233276">
    <property type="component" value="Chromosome"/>
</dbReference>
<organism evidence="1 2">
    <name type="scientific">Microbacterium hominis</name>
    <dbReference type="NCBI Taxonomy" id="162426"/>
    <lineage>
        <taxon>Bacteria</taxon>
        <taxon>Bacillati</taxon>
        <taxon>Actinomycetota</taxon>
        <taxon>Actinomycetes</taxon>
        <taxon>Micrococcales</taxon>
        <taxon>Microbacteriaceae</taxon>
        <taxon>Microbacterium</taxon>
    </lineage>
</organism>
<dbReference type="EMBL" id="CP025299">
    <property type="protein sequence ID" value="AUG31229.1"/>
    <property type="molecule type" value="Genomic_DNA"/>
</dbReference>
<gene>
    <name evidence="1" type="ORF">CXR34_13365</name>
</gene>
<proteinExistence type="predicted"/>
<reference evidence="1 2" key="1">
    <citation type="submission" date="2017-12" db="EMBL/GenBank/DDBJ databases">
        <title>Isolation and characterization of estrogens degradatiion strain Microbacterium hominis SJTG1.</title>
        <authorList>
            <person name="Xiong W."/>
            <person name="Yin C."/>
            <person name="Zheng D."/>
            <person name="Liang R."/>
        </authorList>
    </citation>
    <scope>NUCLEOTIDE SEQUENCE [LARGE SCALE GENOMIC DNA]</scope>
    <source>
        <strain evidence="1 2">SJTG1</strain>
    </source>
</reference>
<dbReference type="Pfam" id="PF20242">
    <property type="entry name" value="Emfourin"/>
    <property type="match status" value="1"/>
</dbReference>
<sequence length="93" mass="10069">MSVTRSGGFAGLTRRWSVSAPPHESATWIALVGRCPWEATASDPPPADGADRFTWTIDADLRGRRHRAVIGEDQARGAWRELLDAVRARGSAG</sequence>
<dbReference type="KEGG" id="mhos:CXR34_13365"/>
<dbReference type="AlphaFoldDB" id="A0A2K9DJP6"/>
<evidence type="ECO:0000313" key="2">
    <source>
        <dbReference type="Proteomes" id="UP000233276"/>
    </source>
</evidence>